<evidence type="ECO:0008006" key="4">
    <source>
        <dbReference type="Google" id="ProtNLM"/>
    </source>
</evidence>
<evidence type="ECO:0000313" key="3">
    <source>
        <dbReference type="Proteomes" id="UP000838748"/>
    </source>
</evidence>
<feature type="transmembrane region" description="Helical" evidence="1">
    <location>
        <begin position="165"/>
        <end position="192"/>
    </location>
</feature>
<name>A0ABN8EB09_9VIBR</name>
<accession>A0ABN8EB09</accession>
<feature type="transmembrane region" description="Helical" evidence="1">
    <location>
        <begin position="198"/>
        <end position="219"/>
    </location>
</feature>
<feature type="transmembrane region" description="Helical" evidence="1">
    <location>
        <begin position="65"/>
        <end position="86"/>
    </location>
</feature>
<feature type="transmembrane region" description="Helical" evidence="1">
    <location>
        <begin position="310"/>
        <end position="331"/>
    </location>
</feature>
<organism evidence="2 3">
    <name type="scientific">Vibrio marisflavi CECT 7928</name>
    <dbReference type="NCBI Taxonomy" id="634439"/>
    <lineage>
        <taxon>Bacteria</taxon>
        <taxon>Pseudomonadati</taxon>
        <taxon>Pseudomonadota</taxon>
        <taxon>Gammaproteobacteria</taxon>
        <taxon>Vibrionales</taxon>
        <taxon>Vibrionaceae</taxon>
        <taxon>Vibrio</taxon>
    </lineage>
</organism>
<keyword evidence="1" id="KW-0812">Transmembrane</keyword>
<sequence>MNKQLCVFSSNGEATSTKAIFSFYMMSLIASQLYFLVYPYVVFFLTKGWGGGLYRYQNISIDPPFFSGFLLSLFVLFSYSFAYLLLINRLGKLDKFVSYDLFISKRIVYVLLIVVMIIYLPWIGVDRYIYKESVGFWPGEVLIAASMLLYLLGVRGTSREKVFVIAIFFVIIFAIREREYILFLVALVWFSLKQTRSRVALVILGITSILFYKSFFNYVTGSDNPTFLFDDILHFLRFSAADARHALNIMYSYMLGDNPSYLHQSIYYPHWIRNVFGDSLISNSRLASEYYTANMTGTGFNHALELWLNFGLYLPVFCVLFTVVLLVLARLGPLFIVPVLTFIIKSARGDFSAVFVVWVVIPTLILLSLYLFDRYILKALLDWSTKFWSNKNAIGK</sequence>
<reference evidence="2" key="1">
    <citation type="submission" date="2021-11" db="EMBL/GenBank/DDBJ databases">
        <authorList>
            <person name="Rodrigo-Torres L."/>
            <person name="Arahal R. D."/>
            <person name="Lucena T."/>
        </authorList>
    </citation>
    <scope>NUCLEOTIDE SEQUENCE</scope>
    <source>
        <strain evidence="2">CECT 7928</strain>
    </source>
</reference>
<feature type="transmembrane region" description="Helical" evidence="1">
    <location>
        <begin position="351"/>
        <end position="372"/>
    </location>
</feature>
<evidence type="ECO:0000256" key="1">
    <source>
        <dbReference type="SAM" id="Phobius"/>
    </source>
</evidence>
<keyword evidence="3" id="KW-1185">Reference proteome</keyword>
<proteinExistence type="predicted"/>
<dbReference type="EMBL" id="CAKLDM010000002">
    <property type="protein sequence ID" value="CAH0541758.1"/>
    <property type="molecule type" value="Genomic_DNA"/>
</dbReference>
<keyword evidence="1" id="KW-0472">Membrane</keyword>
<dbReference type="Proteomes" id="UP000838748">
    <property type="component" value="Unassembled WGS sequence"/>
</dbReference>
<evidence type="ECO:0000313" key="2">
    <source>
        <dbReference type="EMBL" id="CAH0541758.1"/>
    </source>
</evidence>
<feature type="transmembrane region" description="Helical" evidence="1">
    <location>
        <begin position="21"/>
        <end position="45"/>
    </location>
</feature>
<dbReference type="RefSeq" id="WP_237363262.1">
    <property type="nucleotide sequence ID" value="NZ_CAKLDM010000002.1"/>
</dbReference>
<gene>
    <name evidence="2" type="ORF">VMF7928_03816</name>
</gene>
<keyword evidence="1" id="KW-1133">Transmembrane helix</keyword>
<feature type="transmembrane region" description="Helical" evidence="1">
    <location>
        <begin position="136"/>
        <end position="153"/>
    </location>
</feature>
<comment type="caution">
    <text evidence="2">The sequence shown here is derived from an EMBL/GenBank/DDBJ whole genome shotgun (WGS) entry which is preliminary data.</text>
</comment>
<feature type="transmembrane region" description="Helical" evidence="1">
    <location>
        <begin position="107"/>
        <end position="124"/>
    </location>
</feature>
<protein>
    <recommendedName>
        <fullName evidence="4">O-antigen polymerase</fullName>
    </recommendedName>
</protein>